<evidence type="ECO:0000313" key="2">
    <source>
        <dbReference type="EMBL" id="GAA1075973.1"/>
    </source>
</evidence>
<evidence type="ECO:0000259" key="1">
    <source>
        <dbReference type="Pfam" id="PF02374"/>
    </source>
</evidence>
<name>A0ABP4DWU1_9ACTN</name>
<dbReference type="InterPro" id="IPR025723">
    <property type="entry name" value="ArsA/GET3_ATPase-like"/>
</dbReference>
<dbReference type="PANTHER" id="PTHR10803:SF31">
    <property type="entry name" value="ATPASE RV3679-RELATED"/>
    <property type="match status" value="1"/>
</dbReference>
<dbReference type="PANTHER" id="PTHR10803">
    <property type="entry name" value="ARSENICAL PUMP-DRIVING ATPASE ARSENITE-TRANSLOCATING ATPASE"/>
    <property type="match status" value="1"/>
</dbReference>
<accession>A0ABP4DWU1</accession>
<organism evidence="2 3">
    <name type="scientific">Kitasatospora arboriphila</name>
    <dbReference type="NCBI Taxonomy" id="258052"/>
    <lineage>
        <taxon>Bacteria</taxon>
        <taxon>Bacillati</taxon>
        <taxon>Actinomycetota</taxon>
        <taxon>Actinomycetes</taxon>
        <taxon>Kitasatosporales</taxon>
        <taxon>Streptomycetaceae</taxon>
        <taxon>Kitasatospora</taxon>
    </lineage>
</organism>
<dbReference type="Proteomes" id="UP001499987">
    <property type="component" value="Unassembled WGS sequence"/>
</dbReference>
<evidence type="ECO:0000313" key="3">
    <source>
        <dbReference type="Proteomes" id="UP001499987"/>
    </source>
</evidence>
<protein>
    <submittedName>
        <fullName evidence="2">ArsA-related P-loop ATPase</fullName>
    </submittedName>
</protein>
<dbReference type="SUPFAM" id="SSF52540">
    <property type="entry name" value="P-loop containing nucleoside triphosphate hydrolases"/>
    <property type="match status" value="1"/>
</dbReference>
<dbReference type="InterPro" id="IPR027417">
    <property type="entry name" value="P-loop_NTPase"/>
</dbReference>
<sequence>MASTPGPSAQADPDWEGVRLHVVSGKGGTGKTTVAAALALALAAEGGRTLLIEVEGRQGIAELFGMAALPYEERKVATVSPSRLGLPGTGQGEVYALAIDTELALLEYLEMFYKLGRAGKALQKVGFVDFATTVAPGVRDVLLTGKACEAARRKGPDGRRAYDAIVMDAPPTGRLTRFLNVNEEVAGLARFGPIHGQAQAVMRVLKSPETAVHFVTLLEEMPVQETVDGIADLRAAQLPVGGVMVNMVRPPVLDAAAVAAVDGDHREEVAVALGEAGLGGRSRKPETVRAAVEPLLAPLLEQAREHAERVELERAQRADLQRAKLPTYELPLLGEGVDLGGLYRLAGELKRQGAA</sequence>
<dbReference type="InterPro" id="IPR016300">
    <property type="entry name" value="ATPase_ArsA/GET3"/>
</dbReference>
<dbReference type="Pfam" id="PF02374">
    <property type="entry name" value="ArsA_ATPase"/>
    <property type="match status" value="1"/>
</dbReference>
<dbReference type="Gene3D" id="3.40.50.300">
    <property type="entry name" value="P-loop containing nucleotide triphosphate hydrolases"/>
    <property type="match status" value="1"/>
</dbReference>
<proteinExistence type="predicted"/>
<gene>
    <name evidence="2" type="ORF">GCM10009663_16640</name>
</gene>
<dbReference type="EMBL" id="BAAALD010000010">
    <property type="protein sequence ID" value="GAA1075973.1"/>
    <property type="molecule type" value="Genomic_DNA"/>
</dbReference>
<dbReference type="RefSeq" id="WP_344622843.1">
    <property type="nucleotide sequence ID" value="NZ_BAAALD010000010.1"/>
</dbReference>
<comment type="caution">
    <text evidence="2">The sequence shown here is derived from an EMBL/GenBank/DDBJ whole genome shotgun (WGS) entry which is preliminary data.</text>
</comment>
<keyword evidence="3" id="KW-1185">Reference proteome</keyword>
<reference evidence="3" key="1">
    <citation type="journal article" date="2019" name="Int. J. Syst. Evol. Microbiol.">
        <title>The Global Catalogue of Microorganisms (GCM) 10K type strain sequencing project: providing services to taxonomists for standard genome sequencing and annotation.</title>
        <authorList>
            <consortium name="The Broad Institute Genomics Platform"/>
            <consortium name="The Broad Institute Genome Sequencing Center for Infectious Disease"/>
            <person name="Wu L."/>
            <person name="Ma J."/>
        </authorList>
    </citation>
    <scope>NUCLEOTIDE SEQUENCE [LARGE SCALE GENOMIC DNA]</scope>
    <source>
        <strain evidence="3">JCM 13002</strain>
    </source>
</reference>
<feature type="domain" description="ArsA/GET3 Anion-transporting ATPase-like" evidence="1">
    <location>
        <begin position="20"/>
        <end position="204"/>
    </location>
</feature>